<dbReference type="PANTHER" id="PTHR43199:SF1">
    <property type="entry name" value="GLUTATHIONE HYDROLASE PROENZYME"/>
    <property type="match status" value="1"/>
</dbReference>
<dbReference type="PANTHER" id="PTHR43199">
    <property type="entry name" value="GLUTATHIONE HYDROLASE"/>
    <property type="match status" value="1"/>
</dbReference>
<keyword evidence="4" id="KW-0472">Membrane</keyword>
<keyword evidence="1 5" id="KW-0808">Transferase</keyword>
<keyword evidence="4" id="KW-1133">Transmembrane helix</keyword>
<keyword evidence="6" id="KW-1185">Reference proteome</keyword>
<sequence>MVSSEHYLATQAGIKVLENGGNAADAAVAVQMTLNVVEPAMSGIGGGCFIMYYDKALDTVYAIDGREEAPNLYHPQIFCANTTCFEQIVSRPNASDNSPVCDCFQANQTISTYENRAYGGLSNGVPGTLYAMHLLHQNLGSGVPLAEWPNLFVDAITAAENDYNATKALFFNEDGTVKAQVGQTFYNPDLGQTLRILGSNTSDFAVEYFYRGELAREIVDTTRASVNPTTQRYGLMSQDDLSNYRAVFRNPVVGTYLNEYLVFGMNMPSSGGVSLLQMLNYDEAMVTDSEYYVNESTANNSSFAEYVDDVVNGNMYHLDIYDANVIHTWITLLDLAFADRNHYEGDQDFITPGVPVQGLLNKTYARNRLRQFFSDQYVSVPIRYGTPPNWNATNNITDIPNVEHGTSHFVVLATPFPFFKQKSYKEDQKTNLCLLLPKKNKKKVVDKWGNIACITTTIENMFGSGVTVPNRGFLLNNECTDFDTLGVTSDGTFTANAPMGGKRQRKSALNAFGSEDSTSLGGKRPRSSMTPTLVFNASIYRQQNRLEPILAIGSPGGSTIFGTVWQGLSKILFWLFFLFFIFYLTILMTIIIIKY</sequence>
<dbReference type="AlphaFoldDB" id="X6PE97"/>
<dbReference type="OrthoDB" id="435686at2759"/>
<dbReference type="Gene3D" id="3.60.20.40">
    <property type="match status" value="1"/>
</dbReference>
<dbReference type="GO" id="GO:0016740">
    <property type="term" value="F:transferase activity"/>
    <property type="evidence" value="ECO:0007669"/>
    <property type="project" value="UniProtKB-KW"/>
</dbReference>
<dbReference type="InterPro" id="IPR043137">
    <property type="entry name" value="GGT_ssub_C"/>
</dbReference>
<keyword evidence="2" id="KW-0378">Hydrolase</keyword>
<evidence type="ECO:0000313" key="5">
    <source>
        <dbReference type="EMBL" id="ETO36007.1"/>
    </source>
</evidence>
<name>X6PE97_RETFI</name>
<feature type="transmembrane region" description="Helical" evidence="4">
    <location>
        <begin position="571"/>
        <end position="593"/>
    </location>
</feature>
<proteinExistence type="predicted"/>
<dbReference type="InterPro" id="IPR029055">
    <property type="entry name" value="Ntn_hydrolases_N"/>
</dbReference>
<protein>
    <submittedName>
        <fullName evidence="5">Gamma-glutamyltransferase</fullName>
    </submittedName>
</protein>
<dbReference type="OMA" id="ICGMGPP"/>
<dbReference type="GO" id="GO:0016787">
    <property type="term" value="F:hydrolase activity"/>
    <property type="evidence" value="ECO:0007669"/>
    <property type="project" value="UniProtKB-KW"/>
</dbReference>
<organism evidence="5 6">
    <name type="scientific">Reticulomyxa filosa</name>
    <dbReference type="NCBI Taxonomy" id="46433"/>
    <lineage>
        <taxon>Eukaryota</taxon>
        <taxon>Sar</taxon>
        <taxon>Rhizaria</taxon>
        <taxon>Retaria</taxon>
        <taxon>Foraminifera</taxon>
        <taxon>Monothalamids</taxon>
        <taxon>Reticulomyxidae</taxon>
        <taxon>Reticulomyxa</taxon>
    </lineage>
</organism>
<accession>X6PE97</accession>
<dbReference type="InterPro" id="IPR043138">
    <property type="entry name" value="GGT_lsub"/>
</dbReference>
<comment type="caution">
    <text evidence="5">The sequence shown here is derived from an EMBL/GenBank/DDBJ whole genome shotgun (WGS) entry which is preliminary data.</text>
</comment>
<evidence type="ECO:0000256" key="3">
    <source>
        <dbReference type="ARBA" id="ARBA00023145"/>
    </source>
</evidence>
<dbReference type="SUPFAM" id="SSF56235">
    <property type="entry name" value="N-terminal nucleophile aminohydrolases (Ntn hydrolases)"/>
    <property type="match status" value="1"/>
</dbReference>
<dbReference type="Proteomes" id="UP000023152">
    <property type="component" value="Unassembled WGS sequence"/>
</dbReference>
<dbReference type="Gene3D" id="1.10.246.130">
    <property type="match status" value="1"/>
</dbReference>
<evidence type="ECO:0000256" key="4">
    <source>
        <dbReference type="SAM" id="Phobius"/>
    </source>
</evidence>
<keyword evidence="3" id="KW-0865">Zymogen</keyword>
<keyword evidence="4" id="KW-0812">Transmembrane</keyword>
<evidence type="ECO:0000313" key="6">
    <source>
        <dbReference type="Proteomes" id="UP000023152"/>
    </source>
</evidence>
<dbReference type="Pfam" id="PF01019">
    <property type="entry name" value="G_glu_transpept"/>
    <property type="match status" value="2"/>
</dbReference>
<dbReference type="InterPro" id="IPR051792">
    <property type="entry name" value="GGT_bact"/>
</dbReference>
<reference evidence="5 6" key="1">
    <citation type="journal article" date="2013" name="Curr. Biol.">
        <title>The Genome of the Foraminiferan Reticulomyxa filosa.</title>
        <authorList>
            <person name="Glockner G."/>
            <person name="Hulsmann N."/>
            <person name="Schleicher M."/>
            <person name="Noegel A.A."/>
            <person name="Eichinger L."/>
            <person name="Gallinger C."/>
            <person name="Pawlowski J."/>
            <person name="Sierra R."/>
            <person name="Euteneuer U."/>
            <person name="Pillet L."/>
            <person name="Moustafa A."/>
            <person name="Platzer M."/>
            <person name="Groth M."/>
            <person name="Szafranski K."/>
            <person name="Schliwa M."/>
        </authorList>
    </citation>
    <scope>NUCLEOTIDE SEQUENCE [LARGE SCALE GENOMIC DNA]</scope>
</reference>
<gene>
    <name evidence="5" type="ORF">RFI_01056</name>
</gene>
<dbReference type="PRINTS" id="PR01210">
    <property type="entry name" value="GGTRANSPTASE"/>
</dbReference>
<dbReference type="EMBL" id="ASPP01001081">
    <property type="protein sequence ID" value="ETO36007.1"/>
    <property type="molecule type" value="Genomic_DNA"/>
</dbReference>
<evidence type="ECO:0000256" key="1">
    <source>
        <dbReference type="ARBA" id="ARBA00022679"/>
    </source>
</evidence>
<evidence type="ECO:0000256" key="2">
    <source>
        <dbReference type="ARBA" id="ARBA00022801"/>
    </source>
</evidence>